<feature type="transmembrane region" description="Helical" evidence="1">
    <location>
        <begin position="32"/>
        <end position="54"/>
    </location>
</feature>
<reference evidence="2 3" key="2">
    <citation type="submission" date="2018-12" db="EMBL/GenBank/DDBJ databases">
        <title>Nakamurella antarcticus sp. nov., isolated from Antarctica South Shetland Islands soil.</title>
        <authorList>
            <person name="Peng F."/>
        </authorList>
    </citation>
    <scope>NUCLEOTIDE SEQUENCE [LARGE SCALE GENOMIC DNA]</scope>
    <source>
        <strain evidence="2 3">S14-144</strain>
    </source>
</reference>
<keyword evidence="1" id="KW-1133">Transmembrane helix</keyword>
<keyword evidence="1" id="KW-0472">Membrane</keyword>
<feature type="transmembrane region" description="Helical" evidence="1">
    <location>
        <begin position="93"/>
        <end position="113"/>
    </location>
</feature>
<dbReference type="OrthoDB" id="3828660at2"/>
<dbReference type="AlphaFoldDB" id="A0A3G8ZNA6"/>
<feature type="transmembrane region" description="Helical" evidence="1">
    <location>
        <begin position="66"/>
        <end position="86"/>
    </location>
</feature>
<reference evidence="2 3" key="1">
    <citation type="submission" date="2018-11" db="EMBL/GenBank/DDBJ databases">
        <authorList>
            <person name="Da X."/>
        </authorList>
    </citation>
    <scope>NUCLEOTIDE SEQUENCE [LARGE SCALE GENOMIC DNA]</scope>
    <source>
        <strain evidence="2 3">S14-144</strain>
    </source>
</reference>
<dbReference type="EMBL" id="CP034170">
    <property type="protein sequence ID" value="AZI58618.1"/>
    <property type="molecule type" value="Genomic_DNA"/>
</dbReference>
<evidence type="ECO:0000313" key="2">
    <source>
        <dbReference type="EMBL" id="AZI58618.1"/>
    </source>
</evidence>
<evidence type="ECO:0000313" key="3">
    <source>
        <dbReference type="Proteomes" id="UP000268084"/>
    </source>
</evidence>
<proteinExistence type="predicted"/>
<evidence type="ECO:0000256" key="1">
    <source>
        <dbReference type="SAM" id="Phobius"/>
    </source>
</evidence>
<dbReference type="RefSeq" id="WP_124799527.1">
    <property type="nucleotide sequence ID" value="NZ_CP034170.1"/>
</dbReference>
<keyword evidence="1" id="KW-0812">Transmembrane</keyword>
<accession>A0A3G8ZNA6</accession>
<name>A0A3G8ZNA6_9ACTN</name>
<feature type="transmembrane region" description="Helical" evidence="1">
    <location>
        <begin position="6"/>
        <end position="25"/>
    </location>
</feature>
<gene>
    <name evidence="2" type="ORF">EH165_11220</name>
</gene>
<protein>
    <recommendedName>
        <fullName evidence="4">Integral membrane protein</fullName>
    </recommendedName>
</protein>
<keyword evidence="3" id="KW-1185">Reference proteome</keyword>
<organism evidence="2 3">
    <name type="scientific">Nakamurella antarctica</name>
    <dbReference type="NCBI Taxonomy" id="1902245"/>
    <lineage>
        <taxon>Bacteria</taxon>
        <taxon>Bacillati</taxon>
        <taxon>Actinomycetota</taxon>
        <taxon>Actinomycetes</taxon>
        <taxon>Nakamurellales</taxon>
        <taxon>Nakamurellaceae</taxon>
        <taxon>Nakamurella</taxon>
    </lineage>
</organism>
<dbReference type="KEGG" id="nak:EH165_11220"/>
<sequence>MITAVAYGIMCLGLILAAWTGFDAYRRRAASTATMVAALVVEVLLIVQSGIAISRLIGSAEVNEPITFVAYSVGVLLPLPLGVYLARLERTRWGSISLCFTAVVVAVMMLRLLQLWRIGPVHV</sequence>
<evidence type="ECO:0008006" key="4">
    <source>
        <dbReference type="Google" id="ProtNLM"/>
    </source>
</evidence>
<dbReference type="Proteomes" id="UP000268084">
    <property type="component" value="Chromosome"/>
</dbReference>